<dbReference type="OrthoDB" id="5464618at2"/>
<keyword evidence="2" id="KW-1185">Reference proteome</keyword>
<dbReference type="AlphaFoldDB" id="A0A238VIN8"/>
<dbReference type="Gene3D" id="3.40.50.150">
    <property type="entry name" value="Vaccinia Virus protein VP39"/>
    <property type="match status" value="1"/>
</dbReference>
<dbReference type="GO" id="GO:0008168">
    <property type="term" value="F:methyltransferase activity"/>
    <property type="evidence" value="ECO:0007669"/>
    <property type="project" value="UniProtKB-KW"/>
</dbReference>
<name>A0A238VIN8_9FLAO</name>
<keyword evidence="1" id="KW-0808">Transferase</keyword>
<dbReference type="Pfam" id="PF13578">
    <property type="entry name" value="Methyltransf_24"/>
    <property type="match status" value="1"/>
</dbReference>
<dbReference type="EMBL" id="FZNX01000001">
    <property type="protein sequence ID" value="SNR33369.1"/>
    <property type="molecule type" value="Genomic_DNA"/>
</dbReference>
<dbReference type="Proteomes" id="UP000198412">
    <property type="component" value="Unassembled WGS sequence"/>
</dbReference>
<dbReference type="SUPFAM" id="SSF53335">
    <property type="entry name" value="S-adenosyl-L-methionine-dependent methyltransferases"/>
    <property type="match status" value="1"/>
</dbReference>
<proteinExistence type="predicted"/>
<keyword evidence="1" id="KW-0489">Methyltransferase</keyword>
<sequence length="258" mass="29901">MFFKIKSYFIFLIKSTNKHGIHSPFVYNLVTKCFNKKTAVHKLQLLNSIRNILYKNNYTIEVNDFGNGSKVFKSNIRKISKIAKIAGISKKRASLLIRVVEYFNPTTILELGCSLGLGTSSLSIGNRNAKIISLEGCKNTAKIAQETFNFFNLLNIQLIIGEFNNTLPQVLLENKFDLIYFDGNHQKEATLQYFNVCLNSAHNNSVFIFDDINWSKEMQEAWIEIKNHRRVTVTIDTYFWGFVFFRTEQVKQHFTIRV</sequence>
<protein>
    <submittedName>
        <fullName evidence="1">Methyltransferase domain-containing protein</fullName>
    </submittedName>
</protein>
<evidence type="ECO:0000313" key="2">
    <source>
        <dbReference type="Proteomes" id="UP000198412"/>
    </source>
</evidence>
<evidence type="ECO:0000313" key="1">
    <source>
        <dbReference type="EMBL" id="SNR33369.1"/>
    </source>
</evidence>
<gene>
    <name evidence="1" type="ORF">SAMN04488111_0445</name>
</gene>
<accession>A0A238VIN8</accession>
<organism evidence="1 2">
    <name type="scientific">Lutibacter flavus</name>
    <dbReference type="NCBI Taxonomy" id="691689"/>
    <lineage>
        <taxon>Bacteria</taxon>
        <taxon>Pseudomonadati</taxon>
        <taxon>Bacteroidota</taxon>
        <taxon>Flavobacteriia</taxon>
        <taxon>Flavobacteriales</taxon>
        <taxon>Flavobacteriaceae</taxon>
        <taxon>Lutibacter</taxon>
    </lineage>
</organism>
<dbReference type="GO" id="GO:0032259">
    <property type="term" value="P:methylation"/>
    <property type="evidence" value="ECO:0007669"/>
    <property type="project" value="UniProtKB-KW"/>
</dbReference>
<reference evidence="2" key="1">
    <citation type="submission" date="2017-06" db="EMBL/GenBank/DDBJ databases">
        <authorList>
            <person name="Varghese N."/>
            <person name="Submissions S."/>
        </authorList>
    </citation>
    <scope>NUCLEOTIDE SEQUENCE [LARGE SCALE GENOMIC DNA]</scope>
    <source>
        <strain evidence="2">DSM 27993</strain>
    </source>
</reference>
<dbReference type="InterPro" id="IPR029063">
    <property type="entry name" value="SAM-dependent_MTases_sf"/>
</dbReference>
<dbReference type="RefSeq" id="WP_089376787.1">
    <property type="nucleotide sequence ID" value="NZ_FZNX01000001.1"/>
</dbReference>